<feature type="chain" id="PRO_5004845461" evidence="1">
    <location>
        <begin position="22"/>
        <end position="57"/>
    </location>
</feature>
<feature type="signal peptide" evidence="1">
    <location>
        <begin position="1"/>
        <end position="21"/>
    </location>
</feature>
<accession>W4KKJ8</accession>
<keyword evidence="1" id="KW-0732">Signal</keyword>
<proteinExistence type="predicted"/>
<dbReference type="EMBL" id="KI925455">
    <property type="protein sequence ID" value="ETW85865.1"/>
    <property type="molecule type" value="Genomic_DNA"/>
</dbReference>
<evidence type="ECO:0000256" key="1">
    <source>
        <dbReference type="SAM" id="SignalP"/>
    </source>
</evidence>
<dbReference type="KEGG" id="hir:HETIRDRAFT_43954"/>
<dbReference type="InParanoid" id="W4KKJ8"/>
<dbReference type="GeneID" id="20675161"/>
<dbReference type="AlphaFoldDB" id="W4KKJ8"/>
<keyword evidence="3" id="KW-1185">Reference proteome</keyword>
<dbReference type="OrthoDB" id="5598737at2759"/>
<organism evidence="2 3">
    <name type="scientific">Heterobasidion irregulare (strain TC 32-1)</name>
    <dbReference type="NCBI Taxonomy" id="747525"/>
    <lineage>
        <taxon>Eukaryota</taxon>
        <taxon>Fungi</taxon>
        <taxon>Dikarya</taxon>
        <taxon>Basidiomycota</taxon>
        <taxon>Agaricomycotina</taxon>
        <taxon>Agaricomycetes</taxon>
        <taxon>Russulales</taxon>
        <taxon>Bondarzewiaceae</taxon>
        <taxon>Heterobasidion</taxon>
        <taxon>Heterobasidion annosum species complex</taxon>
    </lineage>
</organism>
<dbReference type="HOGENOM" id="CLU_3001998_0_0_1"/>
<dbReference type="Proteomes" id="UP000030671">
    <property type="component" value="Unassembled WGS sequence"/>
</dbReference>
<name>W4KKJ8_HETIT</name>
<sequence>LVLWCMHSICLGFYLIPTIEGQNDVFSAIYTHFPQAPKIIVYDLACQSTPYYLVQEA</sequence>
<reference evidence="2 3" key="1">
    <citation type="journal article" date="2012" name="New Phytol.">
        <title>Insight into trade-off between wood decay and parasitism from the genome of a fungal forest pathogen.</title>
        <authorList>
            <person name="Olson A."/>
            <person name="Aerts A."/>
            <person name="Asiegbu F."/>
            <person name="Belbahri L."/>
            <person name="Bouzid O."/>
            <person name="Broberg A."/>
            <person name="Canback B."/>
            <person name="Coutinho P.M."/>
            <person name="Cullen D."/>
            <person name="Dalman K."/>
            <person name="Deflorio G."/>
            <person name="van Diepen L.T."/>
            <person name="Dunand C."/>
            <person name="Duplessis S."/>
            <person name="Durling M."/>
            <person name="Gonthier P."/>
            <person name="Grimwood J."/>
            <person name="Fossdal C.G."/>
            <person name="Hansson D."/>
            <person name="Henrissat B."/>
            <person name="Hietala A."/>
            <person name="Himmelstrand K."/>
            <person name="Hoffmeister D."/>
            <person name="Hogberg N."/>
            <person name="James T.Y."/>
            <person name="Karlsson M."/>
            <person name="Kohler A."/>
            <person name="Kues U."/>
            <person name="Lee Y.H."/>
            <person name="Lin Y.C."/>
            <person name="Lind M."/>
            <person name="Lindquist E."/>
            <person name="Lombard V."/>
            <person name="Lucas S."/>
            <person name="Lunden K."/>
            <person name="Morin E."/>
            <person name="Murat C."/>
            <person name="Park J."/>
            <person name="Raffaello T."/>
            <person name="Rouze P."/>
            <person name="Salamov A."/>
            <person name="Schmutz J."/>
            <person name="Solheim H."/>
            <person name="Stahlberg J."/>
            <person name="Velez H."/>
            <person name="de Vries R.P."/>
            <person name="Wiebenga A."/>
            <person name="Woodward S."/>
            <person name="Yakovlev I."/>
            <person name="Garbelotto M."/>
            <person name="Martin F."/>
            <person name="Grigoriev I.V."/>
            <person name="Stenlid J."/>
        </authorList>
    </citation>
    <scope>NUCLEOTIDE SEQUENCE [LARGE SCALE GENOMIC DNA]</scope>
    <source>
        <strain evidence="2 3">TC 32-1</strain>
    </source>
</reference>
<feature type="non-terminal residue" evidence="2">
    <location>
        <position position="1"/>
    </location>
</feature>
<evidence type="ECO:0000313" key="3">
    <source>
        <dbReference type="Proteomes" id="UP000030671"/>
    </source>
</evidence>
<dbReference type="RefSeq" id="XP_009541796.1">
    <property type="nucleotide sequence ID" value="XM_009543501.1"/>
</dbReference>
<protein>
    <submittedName>
        <fullName evidence="2">Uncharacterized protein</fullName>
    </submittedName>
</protein>
<evidence type="ECO:0000313" key="2">
    <source>
        <dbReference type="EMBL" id="ETW85865.1"/>
    </source>
</evidence>
<gene>
    <name evidence="2" type="ORF">HETIRDRAFT_43954</name>
</gene>